<gene>
    <name evidence="2" type="ORF">K8P03_05115</name>
</gene>
<evidence type="ECO:0000313" key="2">
    <source>
        <dbReference type="EMBL" id="MBZ2386678.1"/>
    </source>
</evidence>
<proteinExistence type="predicted"/>
<comment type="caution">
    <text evidence="2">The sequence shown here is derived from an EMBL/GenBank/DDBJ whole genome shotgun (WGS) entry which is preliminary data.</text>
</comment>
<dbReference type="InterPro" id="IPR006944">
    <property type="entry name" value="Phage/GTA_portal"/>
</dbReference>
<dbReference type="Proteomes" id="UP000734271">
    <property type="component" value="Unassembled WGS sequence"/>
</dbReference>
<evidence type="ECO:0000313" key="3">
    <source>
        <dbReference type="Proteomes" id="UP000734271"/>
    </source>
</evidence>
<sequence length="432" mass="49708">MINIGILDWFKRDEEKSYPYVDGYKEEIAALAGWSVDCDYRKYVPKGYRTLDTSPEIKAGVEKMAEIISAMTIYQMKNTNNGDVRVKDGLSRFIDIEPSRLMNRQSLISWIVQEMVLFGNAVIIPKTRNGYLYDLEPLDYREYEIVNEEWKNKKTYYIHVSKDNKVYKPDEVLHFRYNPDLKKPWIGKGQEVLLQDLMDGLGQARSTVHDFLENQMLPTVIIKVAALPGDLKSSEGRDDIEKRFIKRAKNGQPWIVPDLMNVEQIQPLTLNDIGINERIKIDKESVASILGIPAFLLGVGAYNQDEYNNFIRSKIKVICLAIEQEFTRKLLVAPDRYFTFNRKSMLSYDLDVLTEVYTNLYEHGIVTGNEVRDAIGMSPIDGLDELLILENYIPVDKSGDQKKLKDDDQKKLKDGHEKKLENNTLEGGDNGE</sequence>
<evidence type="ECO:0000256" key="1">
    <source>
        <dbReference type="SAM" id="MobiDB-lite"/>
    </source>
</evidence>
<organism evidence="2 3">
    <name type="scientific">Anaerococcus murdochii</name>
    <dbReference type="NCBI Taxonomy" id="411577"/>
    <lineage>
        <taxon>Bacteria</taxon>
        <taxon>Bacillati</taxon>
        <taxon>Bacillota</taxon>
        <taxon>Tissierellia</taxon>
        <taxon>Tissierellales</taxon>
        <taxon>Peptoniphilaceae</taxon>
        <taxon>Anaerococcus</taxon>
    </lineage>
</organism>
<protein>
    <submittedName>
        <fullName evidence="2">Phage portal protein</fullName>
    </submittedName>
</protein>
<accession>A0ABS7SYR5</accession>
<feature type="compositionally biased region" description="Basic and acidic residues" evidence="1">
    <location>
        <begin position="398"/>
        <end position="421"/>
    </location>
</feature>
<dbReference type="Pfam" id="PF04860">
    <property type="entry name" value="Phage_portal"/>
    <property type="match status" value="1"/>
</dbReference>
<dbReference type="NCBIfam" id="TIGR01537">
    <property type="entry name" value="portal_HK97"/>
    <property type="match status" value="1"/>
</dbReference>
<dbReference type="EMBL" id="JAIPME010000002">
    <property type="protein sequence ID" value="MBZ2386678.1"/>
    <property type="molecule type" value="Genomic_DNA"/>
</dbReference>
<feature type="region of interest" description="Disordered" evidence="1">
    <location>
        <begin position="398"/>
        <end position="432"/>
    </location>
</feature>
<dbReference type="InterPro" id="IPR006427">
    <property type="entry name" value="Portal_HK97"/>
</dbReference>
<name>A0ABS7SYR5_9FIRM</name>
<reference evidence="2 3" key="1">
    <citation type="submission" date="2021-08" db="EMBL/GenBank/DDBJ databases">
        <title>FDA dAtabase for Regulatory Grade micrObial Sequences (FDA-ARGOS): Supporting development and validation of Infectious Disease Dx tests.</title>
        <authorList>
            <person name="Sproer C."/>
            <person name="Gronow S."/>
            <person name="Severitt S."/>
            <person name="Schroder I."/>
            <person name="Tallon L."/>
            <person name="Sadzewicz L."/>
            <person name="Zhao X."/>
            <person name="Boylan J."/>
            <person name="Ott S."/>
            <person name="Bowen H."/>
            <person name="Vavikolanu K."/>
            <person name="Hazen T."/>
            <person name="Aluvathingal J."/>
            <person name="Nadendla S."/>
            <person name="Lowell S."/>
            <person name="Myers T."/>
            <person name="Yan Y."/>
            <person name="Sichtig H."/>
        </authorList>
    </citation>
    <scope>NUCLEOTIDE SEQUENCE [LARGE SCALE GENOMIC DNA]</scope>
    <source>
        <strain evidence="2 3">FDAARGOS_1460</strain>
    </source>
</reference>
<keyword evidence="3" id="KW-1185">Reference proteome</keyword>
<dbReference type="RefSeq" id="WP_223418993.1">
    <property type="nucleotide sequence ID" value="NZ_JAIPME010000002.1"/>
</dbReference>